<sequence length="202" mass="23690">MSYFTIKRSFFLVPSTTMLKEFEKIDKFLEILEKSGVGKIIASVKLVDKNCKGRKGYNPYNLFATIIYSFAKFKASLRDIEDKCIFDIRVQYIMEGKIPDHSTIGNFINLYILPYQYEIFTIINKQIIKELNLTISTVYLDGTKLEANANKYKFVWKPKKYHENLDIKIRNLIKDIGYVVNDKENKLITSNDFYIIELFGNL</sequence>
<organism evidence="2 3">
    <name type="scientific">Candidatus Onthousia excrementipullorum</name>
    <dbReference type="NCBI Taxonomy" id="2840884"/>
    <lineage>
        <taxon>Bacteria</taxon>
        <taxon>Bacillati</taxon>
        <taxon>Bacillota</taxon>
        <taxon>Bacilli</taxon>
        <taxon>Candidatus Onthousia</taxon>
    </lineage>
</organism>
<dbReference type="EMBL" id="DVHC01000023">
    <property type="protein sequence ID" value="HIR58817.1"/>
    <property type="molecule type" value="Genomic_DNA"/>
</dbReference>
<accession>A0A9D1DTS8</accession>
<dbReference type="Proteomes" id="UP000824232">
    <property type="component" value="Unassembled WGS sequence"/>
</dbReference>
<dbReference type="InterPro" id="IPR008490">
    <property type="entry name" value="Transposase_InsH_N"/>
</dbReference>
<protein>
    <submittedName>
        <fullName evidence="2">Transposase</fullName>
    </submittedName>
</protein>
<name>A0A9D1DTS8_9FIRM</name>
<evidence type="ECO:0000313" key="3">
    <source>
        <dbReference type="Proteomes" id="UP000824232"/>
    </source>
</evidence>
<gene>
    <name evidence="2" type="ORF">IAB38_02095</name>
</gene>
<comment type="caution">
    <text evidence="2">The sequence shown here is derived from an EMBL/GenBank/DDBJ whole genome shotgun (WGS) entry which is preliminary data.</text>
</comment>
<dbReference type="PANTHER" id="PTHR33408">
    <property type="entry name" value="TRANSPOSASE"/>
    <property type="match status" value="1"/>
</dbReference>
<reference evidence="2" key="1">
    <citation type="submission" date="2020-10" db="EMBL/GenBank/DDBJ databases">
        <authorList>
            <person name="Gilroy R."/>
        </authorList>
    </citation>
    <scope>NUCLEOTIDE SEQUENCE</scope>
    <source>
        <strain evidence="2">CHK184-20233</strain>
    </source>
</reference>
<evidence type="ECO:0000313" key="2">
    <source>
        <dbReference type="EMBL" id="HIR58817.1"/>
    </source>
</evidence>
<reference evidence="2" key="2">
    <citation type="journal article" date="2021" name="PeerJ">
        <title>Extensive microbial diversity within the chicken gut microbiome revealed by metagenomics and culture.</title>
        <authorList>
            <person name="Gilroy R."/>
            <person name="Ravi A."/>
            <person name="Getino M."/>
            <person name="Pursley I."/>
            <person name="Horton D.L."/>
            <person name="Alikhan N.F."/>
            <person name="Baker D."/>
            <person name="Gharbi K."/>
            <person name="Hall N."/>
            <person name="Watson M."/>
            <person name="Adriaenssens E.M."/>
            <person name="Foster-Nyarko E."/>
            <person name="Jarju S."/>
            <person name="Secka A."/>
            <person name="Antonio M."/>
            <person name="Oren A."/>
            <person name="Chaudhuri R.R."/>
            <person name="La Ragione R."/>
            <person name="Hildebrand F."/>
            <person name="Pallen M.J."/>
        </authorList>
    </citation>
    <scope>NUCLEOTIDE SEQUENCE</scope>
    <source>
        <strain evidence="2">CHK184-20233</strain>
    </source>
</reference>
<proteinExistence type="predicted"/>
<dbReference type="Pfam" id="PF05598">
    <property type="entry name" value="DUF772"/>
    <property type="match status" value="1"/>
</dbReference>
<dbReference type="PANTHER" id="PTHR33408:SF2">
    <property type="entry name" value="TRANSPOSASE DDE DOMAIN-CONTAINING PROTEIN"/>
    <property type="match status" value="1"/>
</dbReference>
<dbReference type="AlphaFoldDB" id="A0A9D1DTS8"/>
<feature type="domain" description="Transposase InsH N-terminal" evidence="1">
    <location>
        <begin position="47"/>
        <end position="109"/>
    </location>
</feature>
<evidence type="ECO:0000259" key="1">
    <source>
        <dbReference type="Pfam" id="PF05598"/>
    </source>
</evidence>